<name>K1QI17_MAGGI</name>
<dbReference type="SMART" id="SM01381">
    <property type="entry name" value="7TM_GPCR_Srsx"/>
    <property type="match status" value="1"/>
</dbReference>
<dbReference type="FunCoup" id="K1QI17">
    <property type="interactions" value="41"/>
</dbReference>
<dbReference type="Gene3D" id="1.20.1070.10">
    <property type="entry name" value="Rhodopsin 7-helix transmembrane proteins"/>
    <property type="match status" value="1"/>
</dbReference>
<gene>
    <name evidence="18" type="ORF">CGI_10027768</name>
</gene>
<evidence type="ECO:0000256" key="8">
    <source>
        <dbReference type="ARBA" id="ARBA00023139"/>
    </source>
</evidence>
<keyword evidence="12 16" id="KW-0807">Transducer</keyword>
<organism evidence="18">
    <name type="scientific">Magallana gigas</name>
    <name type="common">Pacific oyster</name>
    <name type="synonym">Crassostrea gigas</name>
    <dbReference type="NCBI Taxonomy" id="29159"/>
    <lineage>
        <taxon>Eukaryota</taxon>
        <taxon>Metazoa</taxon>
        <taxon>Spiralia</taxon>
        <taxon>Lophotrochozoa</taxon>
        <taxon>Mollusca</taxon>
        <taxon>Bivalvia</taxon>
        <taxon>Autobranchia</taxon>
        <taxon>Pteriomorphia</taxon>
        <taxon>Ostreida</taxon>
        <taxon>Ostreoidea</taxon>
        <taxon>Ostreidae</taxon>
        <taxon>Magallana</taxon>
    </lineage>
</organism>
<evidence type="ECO:0000256" key="4">
    <source>
        <dbReference type="ARBA" id="ARBA00022692"/>
    </source>
</evidence>
<keyword evidence="6 16" id="KW-0297">G-protein coupled receptor</keyword>
<keyword evidence="8" id="KW-0564">Palmitate</keyword>
<dbReference type="PANTHER" id="PTHR24238">
    <property type="entry name" value="G-PROTEIN COUPLED RECEPTOR"/>
    <property type="match status" value="1"/>
</dbReference>
<dbReference type="GO" id="GO:0015054">
    <property type="term" value="F:gastrin receptor activity"/>
    <property type="evidence" value="ECO:0007669"/>
    <property type="project" value="InterPro"/>
</dbReference>
<keyword evidence="10 16" id="KW-0675">Receptor</keyword>
<dbReference type="HOGENOM" id="CLU_009579_6_3_1"/>
<proteinExistence type="inferred from homology"/>
<keyword evidence="11" id="KW-0325">Glycoprotein</keyword>
<dbReference type="InParanoid" id="K1QI17"/>
<comment type="similarity">
    <text evidence="16">Belongs to the G-protein coupled receptor 1 family.</text>
</comment>
<dbReference type="PANTHER" id="PTHR24238:SF75">
    <property type="entry name" value="CHOLECYSTOKININ-LIKE RECEPTOR AT 17D1-RELATED"/>
    <property type="match status" value="1"/>
</dbReference>
<accession>K1QI17</accession>
<evidence type="ECO:0000256" key="9">
    <source>
        <dbReference type="ARBA" id="ARBA00023157"/>
    </source>
</evidence>
<evidence type="ECO:0000256" key="6">
    <source>
        <dbReference type="ARBA" id="ARBA00023040"/>
    </source>
</evidence>
<evidence type="ECO:0000256" key="11">
    <source>
        <dbReference type="ARBA" id="ARBA00023180"/>
    </source>
</evidence>
<evidence type="ECO:0000256" key="7">
    <source>
        <dbReference type="ARBA" id="ARBA00023136"/>
    </source>
</evidence>
<dbReference type="PROSITE" id="PS00237">
    <property type="entry name" value="G_PROTEIN_RECEP_F1_1"/>
    <property type="match status" value="1"/>
</dbReference>
<dbReference type="PROSITE" id="PS51257">
    <property type="entry name" value="PROKAR_LIPOPROTEIN"/>
    <property type="match status" value="1"/>
</dbReference>
<dbReference type="Pfam" id="PF00001">
    <property type="entry name" value="7tm_1"/>
    <property type="match status" value="1"/>
</dbReference>
<evidence type="ECO:0000256" key="10">
    <source>
        <dbReference type="ARBA" id="ARBA00023170"/>
    </source>
</evidence>
<comment type="subcellular location">
    <subcellularLocation>
        <location evidence="1">Cell membrane</location>
        <topology evidence="1">Multi-pass membrane protein</topology>
    </subcellularLocation>
</comment>
<keyword evidence="7" id="KW-0472">Membrane</keyword>
<dbReference type="InterPro" id="IPR017452">
    <property type="entry name" value="GPCR_Rhodpsn_7TM"/>
</dbReference>
<dbReference type="InterPro" id="IPR000276">
    <property type="entry name" value="GPCR_Rhodpsn"/>
</dbReference>
<evidence type="ECO:0000256" key="3">
    <source>
        <dbReference type="ARBA" id="ARBA00022475"/>
    </source>
</evidence>
<dbReference type="CDD" id="cd15206">
    <property type="entry name" value="7tmA_CCK_R"/>
    <property type="match status" value="1"/>
</dbReference>
<dbReference type="EMBL" id="JH816453">
    <property type="protein sequence ID" value="EKC28480.1"/>
    <property type="molecule type" value="Genomic_DNA"/>
</dbReference>
<dbReference type="InterPro" id="IPR009126">
    <property type="entry name" value="Cholcskin_rcpt"/>
</dbReference>
<evidence type="ECO:0000313" key="18">
    <source>
        <dbReference type="EMBL" id="EKC28480.1"/>
    </source>
</evidence>
<sequence length="446" mass="51142">MSNPRFAFFLAVLQGCIPPILAALYYTTPTQEVITQQRMNSSNISECNNCSGHPPHESLSSETAAVCYAVIFVLALVGNILVIATLVQNKRMRTVTNVFLLNLSFSDLLLAVFCMPFNIIPMLMRNFVFGPTVCYLSRYFQGVSVGVSSFTLVAISLERYFAICRPLQSRKWQTLSHAYRSILLIWGVAFVIMIPIPVHTNYENKRPGMYRCREKWEAEIVERIYTVFLVLMLLVIPLIAMSVAYGIVMHTLYEDITVSRETNGLNRPRHSESIRSLENSSFRKFLGNGGDGLSSTESTPHKRPEQRCMIRHSNPERNRAAKVRVIRMLFAVVIEYFICWTPMYAVQTWKSFHEPSLTQYFSNLTLSLVYMLAYLSSACNPVTYCLMNKSFRQSFRSVLNCRNCCNMLRAQRHFSNRSDHYNSLKLQTTRCSLLKTNHAEVTQEHV</sequence>
<dbReference type="PRINTS" id="PR00237">
    <property type="entry name" value="GPCRRHODOPSN"/>
</dbReference>
<evidence type="ECO:0000256" key="5">
    <source>
        <dbReference type="ARBA" id="ARBA00022989"/>
    </source>
</evidence>
<reference evidence="18" key="1">
    <citation type="journal article" date="2012" name="Nature">
        <title>The oyster genome reveals stress adaptation and complexity of shell formation.</title>
        <authorList>
            <person name="Zhang G."/>
            <person name="Fang X."/>
            <person name="Guo X."/>
            <person name="Li L."/>
            <person name="Luo R."/>
            <person name="Xu F."/>
            <person name="Yang P."/>
            <person name="Zhang L."/>
            <person name="Wang X."/>
            <person name="Qi H."/>
            <person name="Xiong Z."/>
            <person name="Que H."/>
            <person name="Xie Y."/>
            <person name="Holland P.W."/>
            <person name="Paps J."/>
            <person name="Zhu Y."/>
            <person name="Wu F."/>
            <person name="Chen Y."/>
            <person name="Wang J."/>
            <person name="Peng C."/>
            <person name="Meng J."/>
            <person name="Yang L."/>
            <person name="Liu J."/>
            <person name="Wen B."/>
            <person name="Zhang N."/>
            <person name="Huang Z."/>
            <person name="Zhu Q."/>
            <person name="Feng Y."/>
            <person name="Mount A."/>
            <person name="Hedgecock D."/>
            <person name="Xu Z."/>
            <person name="Liu Y."/>
            <person name="Domazet-Loso T."/>
            <person name="Du Y."/>
            <person name="Sun X."/>
            <person name="Zhang S."/>
            <person name="Liu B."/>
            <person name="Cheng P."/>
            <person name="Jiang X."/>
            <person name="Li J."/>
            <person name="Fan D."/>
            <person name="Wang W."/>
            <person name="Fu W."/>
            <person name="Wang T."/>
            <person name="Wang B."/>
            <person name="Zhang J."/>
            <person name="Peng Z."/>
            <person name="Li Y."/>
            <person name="Li N."/>
            <person name="Wang J."/>
            <person name="Chen M."/>
            <person name="He Y."/>
            <person name="Tan F."/>
            <person name="Song X."/>
            <person name="Zheng Q."/>
            <person name="Huang R."/>
            <person name="Yang H."/>
            <person name="Du X."/>
            <person name="Chen L."/>
            <person name="Yang M."/>
            <person name="Gaffney P.M."/>
            <person name="Wang S."/>
            <person name="Luo L."/>
            <person name="She Z."/>
            <person name="Ming Y."/>
            <person name="Huang W."/>
            <person name="Zhang S."/>
            <person name="Huang B."/>
            <person name="Zhang Y."/>
            <person name="Qu T."/>
            <person name="Ni P."/>
            <person name="Miao G."/>
            <person name="Wang J."/>
            <person name="Wang Q."/>
            <person name="Steinberg C.E."/>
            <person name="Wang H."/>
            <person name="Li N."/>
            <person name="Qian L."/>
            <person name="Zhang G."/>
            <person name="Li Y."/>
            <person name="Yang H."/>
            <person name="Liu X."/>
            <person name="Wang J."/>
            <person name="Yin Y."/>
            <person name="Wang J."/>
        </authorList>
    </citation>
    <scope>NUCLEOTIDE SEQUENCE [LARGE SCALE GENOMIC DNA]</scope>
    <source>
        <strain evidence="18">05x7-T-G4-1.051#20</strain>
    </source>
</reference>
<feature type="domain" description="G-protein coupled receptors family 1 profile" evidence="17">
    <location>
        <begin position="78"/>
        <end position="384"/>
    </location>
</feature>
<dbReference type="PROSITE" id="PS50262">
    <property type="entry name" value="G_PROTEIN_RECEP_F1_2"/>
    <property type="match status" value="1"/>
</dbReference>
<keyword evidence="4 16" id="KW-0812">Transmembrane</keyword>
<protein>
    <recommendedName>
        <fullName evidence="2">Gastrin/cholecystokinin type B receptor</fullName>
    </recommendedName>
    <alternativeName>
        <fullName evidence="15">Cholecystokinin-2 receptor</fullName>
    </alternativeName>
</protein>
<evidence type="ECO:0000256" key="14">
    <source>
        <dbReference type="ARBA" id="ARBA00025402"/>
    </source>
</evidence>
<keyword evidence="5" id="KW-1133">Transmembrane helix</keyword>
<evidence type="ECO:0000256" key="1">
    <source>
        <dbReference type="ARBA" id="ARBA00004651"/>
    </source>
</evidence>
<keyword evidence="3" id="KW-1003">Cell membrane</keyword>
<dbReference type="PRINTS" id="PR01822">
    <property type="entry name" value="CCYSTOKININR"/>
</dbReference>
<dbReference type="AlphaFoldDB" id="K1QI17"/>
<evidence type="ECO:0000256" key="16">
    <source>
        <dbReference type="RuleBase" id="RU000688"/>
    </source>
</evidence>
<keyword evidence="13" id="KW-0449">Lipoprotein</keyword>
<keyword evidence="9" id="KW-1015">Disulfide bond</keyword>
<dbReference type="GO" id="GO:0008188">
    <property type="term" value="F:neuropeptide receptor activity"/>
    <property type="evidence" value="ECO:0007669"/>
    <property type="project" value="TreeGrafter"/>
</dbReference>
<evidence type="ECO:0000256" key="13">
    <source>
        <dbReference type="ARBA" id="ARBA00023288"/>
    </source>
</evidence>
<evidence type="ECO:0000256" key="12">
    <source>
        <dbReference type="ARBA" id="ARBA00023224"/>
    </source>
</evidence>
<dbReference type="SUPFAM" id="SSF81321">
    <property type="entry name" value="Family A G protein-coupled receptor-like"/>
    <property type="match status" value="1"/>
</dbReference>
<evidence type="ECO:0000256" key="2">
    <source>
        <dbReference type="ARBA" id="ARBA00019090"/>
    </source>
</evidence>
<dbReference type="InterPro" id="IPR000314">
    <property type="entry name" value="Gastrin_rcpt"/>
</dbReference>
<evidence type="ECO:0000256" key="15">
    <source>
        <dbReference type="ARBA" id="ARBA00031093"/>
    </source>
</evidence>
<dbReference type="GO" id="GO:0005886">
    <property type="term" value="C:plasma membrane"/>
    <property type="evidence" value="ECO:0007669"/>
    <property type="project" value="UniProtKB-SubCell"/>
</dbReference>
<dbReference type="PRINTS" id="PR00527">
    <property type="entry name" value="GASTRINR"/>
</dbReference>
<evidence type="ECO:0000259" key="17">
    <source>
        <dbReference type="PROSITE" id="PS50262"/>
    </source>
</evidence>
<comment type="function">
    <text evidence="14">Receptor for gastrin and cholecystokinin. The CCK-B receptors occur throughout the central nervous system where they modulate anxiety, analgesia, arousal, and neuroleptic activity. This receptor mediates its action by association with G proteins that activate a phosphatidylinositol-calcium second messenger system.</text>
</comment>